<feature type="compositionally biased region" description="Basic residues" evidence="1">
    <location>
        <begin position="59"/>
        <end position="80"/>
    </location>
</feature>
<feature type="compositionally biased region" description="Basic residues" evidence="1">
    <location>
        <begin position="111"/>
        <end position="123"/>
    </location>
</feature>
<feature type="compositionally biased region" description="Basic and acidic residues" evidence="1">
    <location>
        <begin position="124"/>
        <end position="135"/>
    </location>
</feature>
<organism evidence="2 3">
    <name type="scientific">Ophiophagus hannah</name>
    <name type="common">King cobra</name>
    <name type="synonym">Naja hannah</name>
    <dbReference type="NCBI Taxonomy" id="8665"/>
    <lineage>
        <taxon>Eukaryota</taxon>
        <taxon>Metazoa</taxon>
        <taxon>Chordata</taxon>
        <taxon>Craniata</taxon>
        <taxon>Vertebrata</taxon>
        <taxon>Euteleostomi</taxon>
        <taxon>Lepidosauria</taxon>
        <taxon>Squamata</taxon>
        <taxon>Bifurcata</taxon>
        <taxon>Unidentata</taxon>
        <taxon>Episquamata</taxon>
        <taxon>Toxicofera</taxon>
        <taxon>Serpentes</taxon>
        <taxon>Colubroidea</taxon>
        <taxon>Elapidae</taxon>
        <taxon>Elapinae</taxon>
        <taxon>Ophiophagus</taxon>
    </lineage>
</organism>
<sequence length="328" mass="39134">MKPGLKYPSSSYISKGRRVSAASQYPKHGSQVTPVGNWDGSKEVHQIPTISLGWGERERRKKKKEKKERKKRGRRERKERRKEGRKEKGKEGDGWYEKRREREGGRDRRKEERKRRKRRKKGRKEMFKRREERKMMKEKKRKRRKKGRKEMSERREGRKEMDGIKRKGRGKGRRKENDGRKEGRKDVEKGGREEEKEKNEKEERKEGRKWGKEEGRKERSLTSFQLQVSLWPQPPGDSLFPPPSRLRRLRIKSPNVPLQERQPSLLVPPCTVEHLLVSHSWPWATRFAPGRWPHTAPDKQANCCAENVFSYHQCLSPSACLLVKFDRK</sequence>
<feature type="compositionally biased region" description="Basic and acidic residues" evidence="1">
    <location>
        <begin position="175"/>
        <end position="218"/>
    </location>
</feature>
<name>V8PF46_OPHHA</name>
<feature type="region of interest" description="Disordered" evidence="1">
    <location>
        <begin position="1"/>
        <end position="218"/>
    </location>
</feature>
<feature type="compositionally biased region" description="Basic residues" evidence="1">
    <location>
        <begin position="136"/>
        <end position="148"/>
    </location>
</feature>
<feature type="compositionally biased region" description="Basic and acidic residues" evidence="1">
    <location>
        <begin position="81"/>
        <end position="110"/>
    </location>
</feature>
<reference evidence="2 3" key="1">
    <citation type="journal article" date="2013" name="Proc. Natl. Acad. Sci. U.S.A.">
        <title>The king cobra genome reveals dynamic gene evolution and adaptation in the snake venom system.</title>
        <authorList>
            <person name="Vonk F.J."/>
            <person name="Casewell N.R."/>
            <person name="Henkel C.V."/>
            <person name="Heimberg A.M."/>
            <person name="Jansen H.J."/>
            <person name="McCleary R.J."/>
            <person name="Kerkkamp H.M."/>
            <person name="Vos R.A."/>
            <person name="Guerreiro I."/>
            <person name="Calvete J.J."/>
            <person name="Wuster W."/>
            <person name="Woods A.E."/>
            <person name="Logan J.M."/>
            <person name="Harrison R.A."/>
            <person name="Castoe T.A."/>
            <person name="de Koning A.P."/>
            <person name="Pollock D.D."/>
            <person name="Yandell M."/>
            <person name="Calderon D."/>
            <person name="Renjifo C."/>
            <person name="Currier R.B."/>
            <person name="Salgado D."/>
            <person name="Pla D."/>
            <person name="Sanz L."/>
            <person name="Hyder A.S."/>
            <person name="Ribeiro J.M."/>
            <person name="Arntzen J.W."/>
            <person name="van den Thillart G.E."/>
            <person name="Boetzer M."/>
            <person name="Pirovano W."/>
            <person name="Dirks R.P."/>
            <person name="Spaink H.P."/>
            <person name="Duboule D."/>
            <person name="McGlinn E."/>
            <person name="Kini R.M."/>
            <person name="Richardson M.K."/>
        </authorList>
    </citation>
    <scope>NUCLEOTIDE SEQUENCE</scope>
    <source>
        <tissue evidence="2">Blood</tissue>
    </source>
</reference>
<dbReference type="Proteomes" id="UP000018936">
    <property type="component" value="Unassembled WGS sequence"/>
</dbReference>
<proteinExistence type="predicted"/>
<dbReference type="AlphaFoldDB" id="V8PF46"/>
<accession>V8PF46</accession>
<feature type="non-terminal residue" evidence="2">
    <location>
        <position position="1"/>
    </location>
</feature>
<feature type="compositionally biased region" description="Basic and acidic residues" evidence="1">
    <location>
        <begin position="149"/>
        <end position="165"/>
    </location>
</feature>
<evidence type="ECO:0000313" key="3">
    <source>
        <dbReference type="Proteomes" id="UP000018936"/>
    </source>
</evidence>
<evidence type="ECO:0000313" key="2">
    <source>
        <dbReference type="EMBL" id="ETE72492.1"/>
    </source>
</evidence>
<protein>
    <submittedName>
        <fullName evidence="2">RNA-binding protein 25</fullName>
    </submittedName>
</protein>
<comment type="caution">
    <text evidence="2">The sequence shown here is derived from an EMBL/GenBank/DDBJ whole genome shotgun (WGS) entry which is preliminary data.</text>
</comment>
<keyword evidence="3" id="KW-1185">Reference proteome</keyword>
<gene>
    <name evidence="2" type="primary">RBM25</name>
    <name evidence="2" type="ORF">L345_01672</name>
</gene>
<evidence type="ECO:0000256" key="1">
    <source>
        <dbReference type="SAM" id="MobiDB-lite"/>
    </source>
</evidence>
<dbReference type="EMBL" id="AZIM01000218">
    <property type="protein sequence ID" value="ETE72492.1"/>
    <property type="molecule type" value="Genomic_DNA"/>
</dbReference>